<reference evidence="2 3" key="1">
    <citation type="submission" date="2018-05" db="EMBL/GenBank/DDBJ databases">
        <title>Genomic Encyclopedia of Type Strains, Phase IV (KMG-IV): sequencing the most valuable type-strain genomes for metagenomic binning, comparative biology and taxonomic classification.</title>
        <authorList>
            <person name="Goeker M."/>
        </authorList>
    </citation>
    <scope>NUCLEOTIDE SEQUENCE [LARGE SCALE GENOMIC DNA]</scope>
    <source>
        <strain evidence="2 3">DSM 16097</strain>
    </source>
</reference>
<feature type="transmembrane region" description="Helical" evidence="1">
    <location>
        <begin position="20"/>
        <end position="42"/>
    </location>
</feature>
<keyword evidence="1" id="KW-0812">Transmembrane</keyword>
<dbReference type="PIRSF" id="PIRSF011386">
    <property type="entry name" value="FixH"/>
    <property type="match status" value="1"/>
</dbReference>
<sequence length="161" mass="17547">MSHDTDTVDTGRKLTGRHVLAIFVGGFGIIIGVNLFMAYSAVTTFSGMEVDSSYADSQTFDDRRHAQEALGWTASVEIPGDGTLILRLVDAEGQPVAPAELTALLTRPTHRQEDQTLALTRVNGAFVAPASVGDGQWRLRLTGSARDGTEYRHNITFRHFN</sequence>
<proteinExistence type="predicted"/>
<dbReference type="AlphaFoldDB" id="A0A316GYM5"/>
<dbReference type="RefSeq" id="WP_109668535.1">
    <property type="nucleotide sequence ID" value="NZ_QGGW01000005.1"/>
</dbReference>
<organism evidence="2 3">
    <name type="scientific">Roseicyclus mahoneyensis</name>
    <dbReference type="NCBI Taxonomy" id="164332"/>
    <lineage>
        <taxon>Bacteria</taxon>
        <taxon>Pseudomonadati</taxon>
        <taxon>Pseudomonadota</taxon>
        <taxon>Alphaproteobacteria</taxon>
        <taxon>Rhodobacterales</taxon>
        <taxon>Roseobacteraceae</taxon>
        <taxon>Roseicyclus</taxon>
    </lineage>
</organism>
<dbReference type="Proteomes" id="UP000245708">
    <property type="component" value="Unassembled WGS sequence"/>
</dbReference>
<evidence type="ECO:0000313" key="2">
    <source>
        <dbReference type="EMBL" id="PWK60225.1"/>
    </source>
</evidence>
<name>A0A316GYM5_9RHOB</name>
<evidence type="ECO:0000256" key="1">
    <source>
        <dbReference type="SAM" id="Phobius"/>
    </source>
</evidence>
<dbReference type="InterPro" id="IPR018037">
    <property type="entry name" value="FixH_proteobacterial"/>
</dbReference>
<keyword evidence="1" id="KW-0472">Membrane</keyword>
<protein>
    <submittedName>
        <fullName evidence="2">Nitrogen fixation protein FixH</fullName>
    </submittedName>
</protein>
<dbReference type="EMBL" id="QGGW01000005">
    <property type="protein sequence ID" value="PWK60225.1"/>
    <property type="molecule type" value="Genomic_DNA"/>
</dbReference>
<keyword evidence="3" id="KW-1185">Reference proteome</keyword>
<gene>
    <name evidence="2" type="ORF">C7455_105209</name>
</gene>
<dbReference type="Pfam" id="PF05751">
    <property type="entry name" value="FixH"/>
    <property type="match status" value="1"/>
</dbReference>
<accession>A0A316GYM5</accession>
<evidence type="ECO:0000313" key="3">
    <source>
        <dbReference type="Proteomes" id="UP000245708"/>
    </source>
</evidence>
<keyword evidence="1" id="KW-1133">Transmembrane helix</keyword>
<comment type="caution">
    <text evidence="2">The sequence shown here is derived from an EMBL/GenBank/DDBJ whole genome shotgun (WGS) entry which is preliminary data.</text>
</comment>
<dbReference type="OrthoDB" id="1495896at2"/>
<dbReference type="InterPro" id="IPR008620">
    <property type="entry name" value="FixH"/>
</dbReference>